<gene>
    <name evidence="2" type="ORF">GCM10023322_15690</name>
</gene>
<keyword evidence="3" id="KW-1185">Reference proteome</keyword>
<organism evidence="2 3">
    <name type="scientific">Rugosimonospora acidiphila</name>
    <dbReference type="NCBI Taxonomy" id="556531"/>
    <lineage>
        <taxon>Bacteria</taxon>
        <taxon>Bacillati</taxon>
        <taxon>Actinomycetota</taxon>
        <taxon>Actinomycetes</taxon>
        <taxon>Micromonosporales</taxon>
        <taxon>Micromonosporaceae</taxon>
        <taxon>Rugosimonospora</taxon>
    </lineage>
</organism>
<accession>A0ABP9RNE5</accession>
<dbReference type="EMBL" id="BAABJQ010000004">
    <property type="protein sequence ID" value="GAA5181322.1"/>
    <property type="molecule type" value="Genomic_DNA"/>
</dbReference>
<name>A0ABP9RNE5_9ACTN</name>
<comment type="caution">
    <text evidence="2">The sequence shown here is derived from an EMBL/GenBank/DDBJ whole genome shotgun (WGS) entry which is preliminary data.</text>
</comment>
<sequence length="77" mass="7837">MPPTIRLRVIPGPTGRSHPDPAPGITSNPRPGFDRDAGADQAGPGPGARGPDPVPGPDPVARTGRCQGAAERARRAN</sequence>
<evidence type="ECO:0000313" key="2">
    <source>
        <dbReference type="EMBL" id="GAA5181322.1"/>
    </source>
</evidence>
<protein>
    <submittedName>
        <fullName evidence="2">Uncharacterized protein</fullName>
    </submittedName>
</protein>
<dbReference type="Proteomes" id="UP001501570">
    <property type="component" value="Unassembled WGS sequence"/>
</dbReference>
<feature type="region of interest" description="Disordered" evidence="1">
    <location>
        <begin position="1"/>
        <end position="77"/>
    </location>
</feature>
<proteinExistence type="predicted"/>
<evidence type="ECO:0000256" key="1">
    <source>
        <dbReference type="SAM" id="MobiDB-lite"/>
    </source>
</evidence>
<reference evidence="3" key="1">
    <citation type="journal article" date="2019" name="Int. J. Syst. Evol. Microbiol.">
        <title>The Global Catalogue of Microorganisms (GCM) 10K type strain sequencing project: providing services to taxonomists for standard genome sequencing and annotation.</title>
        <authorList>
            <consortium name="The Broad Institute Genomics Platform"/>
            <consortium name="The Broad Institute Genome Sequencing Center for Infectious Disease"/>
            <person name="Wu L."/>
            <person name="Ma J."/>
        </authorList>
    </citation>
    <scope>NUCLEOTIDE SEQUENCE [LARGE SCALE GENOMIC DNA]</scope>
    <source>
        <strain evidence="3">JCM 18304</strain>
    </source>
</reference>
<evidence type="ECO:0000313" key="3">
    <source>
        <dbReference type="Proteomes" id="UP001501570"/>
    </source>
</evidence>